<dbReference type="Pfam" id="PF00348">
    <property type="entry name" value="polyprenyl_synt"/>
    <property type="match status" value="1"/>
</dbReference>
<dbReference type="PROSITE" id="PS00444">
    <property type="entry name" value="POLYPRENYL_SYNTHASE_2"/>
    <property type="match status" value="1"/>
</dbReference>
<dbReference type="GO" id="GO:0046872">
    <property type="term" value="F:metal ion binding"/>
    <property type="evidence" value="ECO:0007669"/>
    <property type="project" value="UniProtKB-KW"/>
</dbReference>
<evidence type="ECO:0000256" key="6">
    <source>
        <dbReference type="RuleBase" id="RU004466"/>
    </source>
</evidence>
<keyword evidence="3 6" id="KW-0808">Transferase</keyword>
<comment type="similarity">
    <text evidence="2 6">Belongs to the FPP/GGPP synthase family.</text>
</comment>
<dbReference type="EC" id="2.5.1.29" evidence="8"/>
<dbReference type="PANTHER" id="PTHR12001">
    <property type="entry name" value="GERANYLGERANYL PYROPHOSPHATE SYNTHASE"/>
    <property type="match status" value="1"/>
</dbReference>
<proteinExistence type="inferred from homology"/>
<dbReference type="RefSeq" id="WP_337918177.1">
    <property type="nucleotide sequence ID" value="NZ_BAABJL010000250.1"/>
</dbReference>
<evidence type="ECO:0000256" key="3">
    <source>
        <dbReference type="ARBA" id="ARBA00022679"/>
    </source>
</evidence>
<protein>
    <submittedName>
        <fullName evidence="8">Geranylgeranyl diphosphate synthase type I</fullName>
        <ecNumber evidence="8">2.5.1.1</ecNumber>
        <ecNumber evidence="8">2.5.1.10</ecNumber>
        <ecNumber evidence="8">2.5.1.29</ecNumber>
    </submittedName>
</protein>
<dbReference type="InterPro" id="IPR000092">
    <property type="entry name" value="Polyprenyl_synt"/>
</dbReference>
<evidence type="ECO:0000256" key="7">
    <source>
        <dbReference type="SAM" id="MobiDB-lite"/>
    </source>
</evidence>
<dbReference type="CDD" id="cd00685">
    <property type="entry name" value="Trans_IPPS_HT"/>
    <property type="match status" value="1"/>
</dbReference>
<dbReference type="SFLD" id="SFLDS00005">
    <property type="entry name" value="Isoprenoid_Synthase_Type_I"/>
    <property type="match status" value="1"/>
</dbReference>
<reference evidence="8" key="1">
    <citation type="submission" date="2020-10" db="EMBL/GenBank/DDBJ databases">
        <title>Sequencing the genomes of 1000 actinobacteria strains.</title>
        <authorList>
            <person name="Klenk H.-P."/>
        </authorList>
    </citation>
    <scope>NUCLEOTIDE SEQUENCE</scope>
    <source>
        <strain evidence="8">DSM 45354</strain>
    </source>
</reference>
<sequence length="370" mass="39912">MQEKTHTHREDPEPAVPGLDLPGLRTDVDRALEDFLRQRATELATIDEDLVVQLDFVVDLISGGKRLRPAFAYWGWRGAGGEPDDTRMIVAAAALELLQAAALVHDDVMDDSDTRRGRPAVHKRFATLHGERGWEGPAERFGLGGALLLGDLCLCWSDEMLRGCGLPPDRLLPAFGYFDTMRTEVMAGQYLDLVTQASGSTSLPRAMRVVRYKSAKYTVERPLHLGGALAGARPDLLSAYSAYGLPLGEAFQLRDDILGVFGDPTVTGKPAGDDLREGKRTVLAAEALEAATPAQVRRFERWFGDPATGSQGVAELREIIVASGALAAVERMISDLTAQASQALARAPLADEGARDALARLARAATDRTG</sequence>
<evidence type="ECO:0000256" key="1">
    <source>
        <dbReference type="ARBA" id="ARBA00001946"/>
    </source>
</evidence>
<comment type="caution">
    <text evidence="8">The sequence shown here is derived from an EMBL/GenBank/DDBJ whole genome shotgun (WGS) entry which is preliminary data.</text>
</comment>
<feature type="region of interest" description="Disordered" evidence="7">
    <location>
        <begin position="1"/>
        <end position="23"/>
    </location>
</feature>
<evidence type="ECO:0000313" key="9">
    <source>
        <dbReference type="Proteomes" id="UP000638648"/>
    </source>
</evidence>
<dbReference type="InterPro" id="IPR008949">
    <property type="entry name" value="Isoprenoid_synthase_dom_sf"/>
</dbReference>
<dbReference type="AlphaFoldDB" id="A0A927RDB6"/>
<accession>A0A927RDB6</accession>
<keyword evidence="9" id="KW-1185">Reference proteome</keyword>
<keyword evidence="4" id="KW-0479">Metal-binding</keyword>
<dbReference type="Gene3D" id="1.10.600.10">
    <property type="entry name" value="Farnesyl Diphosphate Synthase"/>
    <property type="match status" value="1"/>
</dbReference>
<dbReference type="GO" id="GO:0004311">
    <property type="term" value="F:geranylgeranyl diphosphate synthase activity"/>
    <property type="evidence" value="ECO:0007669"/>
    <property type="project" value="UniProtKB-EC"/>
</dbReference>
<organism evidence="8 9">
    <name type="scientific">Actinopolymorpha pittospori</name>
    <dbReference type="NCBI Taxonomy" id="648752"/>
    <lineage>
        <taxon>Bacteria</taxon>
        <taxon>Bacillati</taxon>
        <taxon>Actinomycetota</taxon>
        <taxon>Actinomycetes</taxon>
        <taxon>Propionibacteriales</taxon>
        <taxon>Actinopolymorphaceae</taxon>
        <taxon>Actinopolymorpha</taxon>
    </lineage>
</organism>
<name>A0A927RDB6_9ACTN</name>
<comment type="cofactor">
    <cofactor evidence="1">
        <name>Mg(2+)</name>
        <dbReference type="ChEBI" id="CHEBI:18420"/>
    </cofactor>
</comment>
<dbReference type="PROSITE" id="PS00723">
    <property type="entry name" value="POLYPRENYL_SYNTHASE_1"/>
    <property type="match status" value="1"/>
</dbReference>
<dbReference type="EMBL" id="JADBEM010000001">
    <property type="protein sequence ID" value="MBE1610849.1"/>
    <property type="molecule type" value="Genomic_DNA"/>
</dbReference>
<evidence type="ECO:0000256" key="2">
    <source>
        <dbReference type="ARBA" id="ARBA00006706"/>
    </source>
</evidence>
<feature type="compositionally biased region" description="Basic and acidic residues" evidence="7">
    <location>
        <begin position="1"/>
        <end position="12"/>
    </location>
</feature>
<dbReference type="GO" id="GO:0004161">
    <property type="term" value="F:dimethylallyltranstransferase activity"/>
    <property type="evidence" value="ECO:0007669"/>
    <property type="project" value="UniProtKB-EC"/>
</dbReference>
<dbReference type="GO" id="GO:0008299">
    <property type="term" value="P:isoprenoid biosynthetic process"/>
    <property type="evidence" value="ECO:0007669"/>
    <property type="project" value="InterPro"/>
</dbReference>
<dbReference type="PANTHER" id="PTHR12001:SF85">
    <property type="entry name" value="SHORT CHAIN ISOPRENYL DIPHOSPHATE SYNTHASE"/>
    <property type="match status" value="1"/>
</dbReference>
<evidence type="ECO:0000313" key="8">
    <source>
        <dbReference type="EMBL" id="MBE1610849.1"/>
    </source>
</evidence>
<dbReference type="EC" id="2.5.1.1" evidence="8"/>
<dbReference type="Proteomes" id="UP000638648">
    <property type="component" value="Unassembled WGS sequence"/>
</dbReference>
<dbReference type="SFLD" id="SFLDG01017">
    <property type="entry name" value="Polyprenyl_Transferase_Like"/>
    <property type="match status" value="1"/>
</dbReference>
<keyword evidence="5" id="KW-0460">Magnesium</keyword>
<dbReference type="GO" id="GO:0004337">
    <property type="term" value="F:(2E,6E)-farnesyl diphosphate synthase activity"/>
    <property type="evidence" value="ECO:0007669"/>
    <property type="project" value="UniProtKB-EC"/>
</dbReference>
<dbReference type="SUPFAM" id="SSF48576">
    <property type="entry name" value="Terpenoid synthases"/>
    <property type="match status" value="1"/>
</dbReference>
<evidence type="ECO:0000256" key="4">
    <source>
        <dbReference type="ARBA" id="ARBA00022723"/>
    </source>
</evidence>
<dbReference type="InterPro" id="IPR033749">
    <property type="entry name" value="Polyprenyl_synt_CS"/>
</dbReference>
<dbReference type="EC" id="2.5.1.10" evidence="8"/>
<gene>
    <name evidence="8" type="ORF">HEB94_007697</name>
</gene>
<evidence type="ECO:0000256" key="5">
    <source>
        <dbReference type="ARBA" id="ARBA00022842"/>
    </source>
</evidence>